<dbReference type="Proteomes" id="UP001417504">
    <property type="component" value="Unassembled WGS sequence"/>
</dbReference>
<feature type="compositionally biased region" description="Basic and acidic residues" evidence="1">
    <location>
        <begin position="13"/>
        <end position="26"/>
    </location>
</feature>
<comment type="caution">
    <text evidence="2">The sequence shown here is derived from an EMBL/GenBank/DDBJ whole genome shotgun (WGS) entry which is preliminary data.</text>
</comment>
<sequence length="70" mass="8085">MMMMCFRAQGDGSEPREKGNQEEVLRKRNQGSRLTSGRERKREALGVSKTSLNVMNLKYICIYCLIMLNI</sequence>
<keyword evidence="3" id="KW-1185">Reference proteome</keyword>
<accession>A0AAP0KQ67</accession>
<feature type="region of interest" description="Disordered" evidence="1">
    <location>
        <begin position="1"/>
        <end position="42"/>
    </location>
</feature>
<evidence type="ECO:0000256" key="1">
    <source>
        <dbReference type="SAM" id="MobiDB-lite"/>
    </source>
</evidence>
<dbReference type="AlphaFoldDB" id="A0AAP0KQ67"/>
<organism evidence="2 3">
    <name type="scientific">Stephania japonica</name>
    <dbReference type="NCBI Taxonomy" id="461633"/>
    <lineage>
        <taxon>Eukaryota</taxon>
        <taxon>Viridiplantae</taxon>
        <taxon>Streptophyta</taxon>
        <taxon>Embryophyta</taxon>
        <taxon>Tracheophyta</taxon>
        <taxon>Spermatophyta</taxon>
        <taxon>Magnoliopsida</taxon>
        <taxon>Ranunculales</taxon>
        <taxon>Menispermaceae</taxon>
        <taxon>Menispermoideae</taxon>
        <taxon>Cissampelideae</taxon>
        <taxon>Stephania</taxon>
    </lineage>
</organism>
<reference evidence="2 3" key="1">
    <citation type="submission" date="2024-01" db="EMBL/GenBank/DDBJ databases">
        <title>Genome assemblies of Stephania.</title>
        <authorList>
            <person name="Yang L."/>
        </authorList>
    </citation>
    <scope>NUCLEOTIDE SEQUENCE [LARGE SCALE GENOMIC DNA]</scope>
    <source>
        <strain evidence="2">QJT</strain>
        <tissue evidence="2">Leaf</tissue>
    </source>
</reference>
<gene>
    <name evidence="2" type="ORF">Sjap_003274</name>
</gene>
<name>A0AAP0KQ67_9MAGN</name>
<dbReference type="EMBL" id="JBBNAE010000001">
    <property type="protein sequence ID" value="KAK9155794.1"/>
    <property type="molecule type" value="Genomic_DNA"/>
</dbReference>
<evidence type="ECO:0000313" key="2">
    <source>
        <dbReference type="EMBL" id="KAK9155794.1"/>
    </source>
</evidence>
<evidence type="ECO:0000313" key="3">
    <source>
        <dbReference type="Proteomes" id="UP001417504"/>
    </source>
</evidence>
<protein>
    <submittedName>
        <fullName evidence="2">Uncharacterized protein</fullName>
    </submittedName>
</protein>
<proteinExistence type="predicted"/>